<dbReference type="SUPFAM" id="SSF88723">
    <property type="entry name" value="PIN domain-like"/>
    <property type="match status" value="1"/>
</dbReference>
<dbReference type="Proteomes" id="UP000256690">
    <property type="component" value="Unassembled WGS sequence"/>
</dbReference>
<dbReference type="Pfam" id="PF12813">
    <property type="entry name" value="XPG_I_2"/>
    <property type="match status" value="1"/>
</dbReference>
<dbReference type="InterPro" id="IPR029060">
    <property type="entry name" value="PIN-like_dom_sf"/>
</dbReference>
<dbReference type="RefSeq" id="XP_026608406.1">
    <property type="nucleotide sequence ID" value="XM_026742561.1"/>
</dbReference>
<dbReference type="Gene3D" id="3.40.50.1010">
    <property type="entry name" value="5'-nuclease"/>
    <property type="match status" value="1"/>
</dbReference>
<dbReference type="PANTHER" id="PTHR15665">
    <property type="entry name" value="ASTEROID PROTEIN"/>
    <property type="match status" value="1"/>
</dbReference>
<organism evidence="3 4">
    <name type="scientific">Aspergillus mulundensis</name>
    <dbReference type="NCBI Taxonomy" id="1810919"/>
    <lineage>
        <taxon>Eukaryota</taxon>
        <taxon>Fungi</taxon>
        <taxon>Dikarya</taxon>
        <taxon>Ascomycota</taxon>
        <taxon>Pezizomycotina</taxon>
        <taxon>Eurotiomycetes</taxon>
        <taxon>Eurotiomycetidae</taxon>
        <taxon>Eurotiales</taxon>
        <taxon>Aspergillaceae</taxon>
        <taxon>Aspergillus</taxon>
        <taxon>Aspergillus subgen. Nidulantes</taxon>
    </lineage>
</organism>
<dbReference type="InterPro" id="IPR039436">
    <property type="entry name" value="Asteroid_dom"/>
</dbReference>
<reference evidence="3 4" key="1">
    <citation type="journal article" date="2018" name="IMA Fungus">
        <title>IMA Genome-F 9: Draft genome sequence of Annulohypoxylon stygium, Aspergillus mulundensis, Berkeleyomyces basicola (syn. Thielaviopsis basicola), Ceratocystis smalleyi, two Cercospora beticola strains, Coleophoma cylindrospora, Fusarium fracticaudum, Phialophora cf. hyalina, and Morchella septimelata.</title>
        <authorList>
            <person name="Wingfield B.D."/>
            <person name="Bills G.F."/>
            <person name="Dong Y."/>
            <person name="Huang W."/>
            <person name="Nel W.J."/>
            <person name="Swalarsk-Parry B.S."/>
            <person name="Vaghefi N."/>
            <person name="Wilken P.M."/>
            <person name="An Z."/>
            <person name="de Beer Z.W."/>
            <person name="De Vos L."/>
            <person name="Chen L."/>
            <person name="Duong T.A."/>
            <person name="Gao Y."/>
            <person name="Hammerbacher A."/>
            <person name="Kikkert J.R."/>
            <person name="Li Y."/>
            <person name="Li H."/>
            <person name="Li K."/>
            <person name="Li Q."/>
            <person name="Liu X."/>
            <person name="Ma X."/>
            <person name="Naidoo K."/>
            <person name="Pethybridge S.J."/>
            <person name="Sun J."/>
            <person name="Steenkamp E.T."/>
            <person name="van der Nest M.A."/>
            <person name="van Wyk S."/>
            <person name="Wingfield M.J."/>
            <person name="Xiong C."/>
            <person name="Yue Q."/>
            <person name="Zhang X."/>
        </authorList>
    </citation>
    <scope>NUCLEOTIDE SEQUENCE [LARGE SCALE GENOMIC DNA]</scope>
    <source>
        <strain evidence="3 4">DSM 5745</strain>
    </source>
</reference>
<protein>
    <recommendedName>
        <fullName evidence="2">Asteroid domain-containing protein</fullName>
    </recommendedName>
</protein>
<dbReference type="PANTHER" id="PTHR15665:SF1">
    <property type="entry name" value="PROTEIN ASTEROID HOMOLOG 1"/>
    <property type="match status" value="1"/>
</dbReference>
<dbReference type="InterPro" id="IPR026832">
    <property type="entry name" value="Asteroid"/>
</dbReference>
<accession>A0A3D8T3U2</accession>
<dbReference type="STRING" id="1810919.A0A3D8T3U2"/>
<evidence type="ECO:0000313" key="3">
    <source>
        <dbReference type="EMBL" id="RDW93223.1"/>
    </source>
</evidence>
<keyword evidence="4" id="KW-1185">Reference proteome</keyword>
<dbReference type="AlphaFoldDB" id="A0A3D8T3U2"/>
<comment type="similarity">
    <text evidence="1">Belongs to the asteroid family.</text>
</comment>
<sequence length="595" mass="67684">MGIPRLRRHLHPFCQDVLLQNDADANLECIRSVVIDGPSLVYNVYSRLLSWFAATSCSTIDALPTCDEVSRGVMLYLMHLEALGVEIETIYFDGALPARKRETRVMRLENQRSRLELFCAETKNGFNTSNAYNDNRTVRLDKVLRKRSTPAKYDKAPVSPFIVPAVFEDLKCRWNRMNITNATGAAFPLDSLGLQDFPWASKTTMVSGEADAYCASAARYMDSCVLTNDSDLVLYDLGDKGSVVFLDSVELGSDSTHSSISRVKAAMLRPSLAARRLGISSLLSLAYELKAQPATGLAELLLQTKNRTGTAEACNYQHFASEYQVNDVYGQSQDIKQPRGILDTRISELFWQCEMRCREYRKLAYSVLNNFRPIHERYYCIAEYVRRGRRIAEDKIELHDEEWISAQAMSLQTRLESLQIALQINSDALNFWRIFALCNAYSADAELSQRDFQKLEQFLRLGYMGERLEWEDLHLTAKMHAILYSLRTLKQLIDVLHPKNVEIVKLRSTLGSLPPLHIMMNPACHRTALHSRYITAPQLIDSFRCLFQAHKPTCTIRIHATSQSEPPSFLLTAATEKGTIDHTHISNIYELLQEQ</sequence>
<gene>
    <name evidence="3" type="ORF">DSM5745_00545</name>
</gene>
<dbReference type="OrthoDB" id="5297549at2759"/>
<dbReference type="EMBL" id="PVWQ01000001">
    <property type="protein sequence ID" value="RDW93223.1"/>
    <property type="molecule type" value="Genomic_DNA"/>
</dbReference>
<name>A0A3D8T3U2_9EURO</name>
<evidence type="ECO:0000256" key="1">
    <source>
        <dbReference type="ARBA" id="ARBA00007398"/>
    </source>
</evidence>
<comment type="caution">
    <text evidence="3">The sequence shown here is derived from an EMBL/GenBank/DDBJ whole genome shotgun (WGS) entry which is preliminary data.</text>
</comment>
<dbReference type="GeneID" id="38110915"/>
<evidence type="ECO:0000259" key="2">
    <source>
        <dbReference type="Pfam" id="PF12813"/>
    </source>
</evidence>
<feature type="domain" description="Asteroid" evidence="2">
    <location>
        <begin position="159"/>
        <end position="355"/>
    </location>
</feature>
<evidence type="ECO:0000313" key="4">
    <source>
        <dbReference type="Proteomes" id="UP000256690"/>
    </source>
</evidence>
<dbReference type="CDD" id="cd18675">
    <property type="entry name" value="PIN_SpAst1-like"/>
    <property type="match status" value="1"/>
</dbReference>
<proteinExistence type="inferred from homology"/>